<dbReference type="Proteomes" id="UP001341840">
    <property type="component" value="Unassembled WGS sequence"/>
</dbReference>
<name>A0ABU6QBK1_9FABA</name>
<dbReference type="EMBL" id="JASCZI010000130">
    <property type="protein sequence ID" value="MED6109131.1"/>
    <property type="molecule type" value="Genomic_DNA"/>
</dbReference>
<keyword evidence="2" id="KW-1185">Reference proteome</keyword>
<evidence type="ECO:0000313" key="1">
    <source>
        <dbReference type="EMBL" id="MED6109131.1"/>
    </source>
</evidence>
<accession>A0ABU6QBK1</accession>
<evidence type="ECO:0000313" key="2">
    <source>
        <dbReference type="Proteomes" id="UP001341840"/>
    </source>
</evidence>
<organism evidence="1 2">
    <name type="scientific">Stylosanthes scabra</name>
    <dbReference type="NCBI Taxonomy" id="79078"/>
    <lineage>
        <taxon>Eukaryota</taxon>
        <taxon>Viridiplantae</taxon>
        <taxon>Streptophyta</taxon>
        <taxon>Embryophyta</taxon>
        <taxon>Tracheophyta</taxon>
        <taxon>Spermatophyta</taxon>
        <taxon>Magnoliopsida</taxon>
        <taxon>eudicotyledons</taxon>
        <taxon>Gunneridae</taxon>
        <taxon>Pentapetalae</taxon>
        <taxon>rosids</taxon>
        <taxon>fabids</taxon>
        <taxon>Fabales</taxon>
        <taxon>Fabaceae</taxon>
        <taxon>Papilionoideae</taxon>
        <taxon>50 kb inversion clade</taxon>
        <taxon>dalbergioids sensu lato</taxon>
        <taxon>Dalbergieae</taxon>
        <taxon>Pterocarpus clade</taxon>
        <taxon>Stylosanthes</taxon>
    </lineage>
</organism>
<gene>
    <name evidence="1" type="ORF">PIB30_030797</name>
</gene>
<sequence length="108" mass="12511">MPRKVRYYHQPILDYGNSAYVIPAVHSWSHVRIKEEGCVRPSIANIKTKSNLHDMYQKRYCTKARLLPGSNALYGSSTVSNEQGPLHRLDMIHDRAQWRRLIHVADPT</sequence>
<comment type="caution">
    <text evidence="1">The sequence shown here is derived from an EMBL/GenBank/DDBJ whole genome shotgun (WGS) entry which is preliminary data.</text>
</comment>
<protein>
    <submittedName>
        <fullName evidence="1">Uncharacterized protein</fullName>
    </submittedName>
</protein>
<proteinExistence type="predicted"/>
<reference evidence="1 2" key="1">
    <citation type="journal article" date="2023" name="Plants (Basel)">
        <title>Bridging the Gap: Combining Genomics and Transcriptomics Approaches to Understand Stylosanthes scabra, an Orphan Legume from the Brazilian Caatinga.</title>
        <authorList>
            <person name="Ferreira-Neto J.R.C."/>
            <person name="da Silva M.D."/>
            <person name="Binneck E."/>
            <person name="de Melo N.F."/>
            <person name="da Silva R.H."/>
            <person name="de Melo A.L.T.M."/>
            <person name="Pandolfi V."/>
            <person name="Bustamante F.O."/>
            <person name="Brasileiro-Vidal A.C."/>
            <person name="Benko-Iseppon A.M."/>
        </authorList>
    </citation>
    <scope>NUCLEOTIDE SEQUENCE [LARGE SCALE GENOMIC DNA]</scope>
    <source>
        <tissue evidence="1">Leaves</tissue>
    </source>
</reference>